<evidence type="ECO:0000256" key="3">
    <source>
        <dbReference type="SAM" id="Phobius"/>
    </source>
</evidence>
<dbReference type="Gene3D" id="3.40.50.2000">
    <property type="entry name" value="Glycogen Phosphorylase B"/>
    <property type="match status" value="2"/>
</dbReference>
<dbReference type="CDD" id="cd03801">
    <property type="entry name" value="GT4_PimA-like"/>
    <property type="match status" value="1"/>
</dbReference>
<proteinExistence type="inferred from homology"/>
<keyword evidence="3" id="KW-0472">Membrane</keyword>
<evidence type="ECO:0000259" key="4">
    <source>
        <dbReference type="Pfam" id="PF00534"/>
    </source>
</evidence>
<protein>
    <submittedName>
        <fullName evidence="6">Glycosyl transferase group 1</fullName>
    </submittedName>
</protein>
<dbReference type="Pfam" id="PF00534">
    <property type="entry name" value="Glycos_transf_1"/>
    <property type="match status" value="1"/>
</dbReference>
<comment type="similarity">
    <text evidence="1">Belongs to the glycosyltransferase group 1 family. Glycosyltransferase 4 subfamily.</text>
</comment>
<keyword evidence="3" id="KW-0812">Transmembrane</keyword>
<dbReference type="EMBL" id="LJKE01000084">
    <property type="protein sequence ID" value="KZD58115.1"/>
    <property type="molecule type" value="Genomic_DNA"/>
</dbReference>
<evidence type="ECO:0000313" key="6">
    <source>
        <dbReference type="EMBL" id="KZD58115.1"/>
    </source>
</evidence>
<feature type="transmembrane region" description="Helical" evidence="3">
    <location>
        <begin position="65"/>
        <end position="88"/>
    </location>
</feature>
<dbReference type="PANTHER" id="PTHR46401">
    <property type="entry name" value="GLYCOSYLTRANSFERASE WBBK-RELATED"/>
    <property type="match status" value="1"/>
</dbReference>
<gene>
    <name evidence="6" type="ORF">B4088_4397</name>
</gene>
<evidence type="ECO:0000256" key="1">
    <source>
        <dbReference type="ARBA" id="ARBA00009481"/>
    </source>
</evidence>
<dbReference type="PATRIC" id="fig|1396.535.peg.1482"/>
<dbReference type="RefSeq" id="WP_063262305.1">
    <property type="nucleotide sequence ID" value="NZ_LJKE01000084.1"/>
</dbReference>
<dbReference type="InterPro" id="IPR028098">
    <property type="entry name" value="Glyco_trans_4-like_N"/>
</dbReference>
<keyword evidence="3" id="KW-1133">Transmembrane helix</keyword>
<dbReference type="PANTHER" id="PTHR46401:SF2">
    <property type="entry name" value="GLYCOSYLTRANSFERASE WBBK-RELATED"/>
    <property type="match status" value="1"/>
</dbReference>
<dbReference type="GO" id="GO:0009103">
    <property type="term" value="P:lipopolysaccharide biosynthetic process"/>
    <property type="evidence" value="ECO:0007669"/>
    <property type="project" value="TreeGrafter"/>
</dbReference>
<dbReference type="AlphaFoldDB" id="A0A164M4X2"/>
<comment type="caution">
    <text evidence="6">The sequence shown here is derived from an EMBL/GenBank/DDBJ whole genome shotgun (WGS) entry which is preliminary data.</text>
</comment>
<evidence type="ECO:0000313" key="7">
    <source>
        <dbReference type="Proteomes" id="UP000076482"/>
    </source>
</evidence>
<sequence length="364" mass="41828">MQKIIIVGKLYEGNKLNGPGNVVYHLEKSFSRLNVDVEYILKNESTSFVRLIQDIITKVLFKKNLVVNVHTDGFIMALIIYLISLINWKNTYYLTVHGIYKIDSEMSGVTKNRYLMLEKFLYKKFKNIICVSSKLASDIKSIYGRNKNIYVINNGVQANPLAPSKDNRLDAEKIKFIFVGGIKKGKGILETLKAIKYIIDNSDFDVHLDMYGSVENDQIKEEYKRYISNNKLENYVTYHGLIKDKTALFSYYAQSTFQLCLSLHDTFNVAVLESMTVGCPCILSDSCGARDIIRNDENGYIVSLDNKTGEIILNILQEVKQNPGKLKQLRKHATVTAEHNTWDIVADKYYKLFKREYDSNLKKD</sequence>
<evidence type="ECO:0000256" key="2">
    <source>
        <dbReference type="ARBA" id="ARBA00022679"/>
    </source>
</evidence>
<dbReference type="GO" id="GO:0016757">
    <property type="term" value="F:glycosyltransferase activity"/>
    <property type="evidence" value="ECO:0007669"/>
    <property type="project" value="InterPro"/>
</dbReference>
<dbReference type="InterPro" id="IPR001296">
    <property type="entry name" value="Glyco_trans_1"/>
</dbReference>
<reference evidence="6 7" key="1">
    <citation type="submission" date="2015-09" db="EMBL/GenBank/DDBJ databases">
        <title>Bacillus cereus food isolates.</title>
        <authorList>
            <person name="Boekhorst J."/>
        </authorList>
    </citation>
    <scope>NUCLEOTIDE SEQUENCE [LARGE SCALE GENOMIC DNA]</scope>
    <source>
        <strain evidence="6 7">B4088</strain>
    </source>
</reference>
<dbReference type="Pfam" id="PF13439">
    <property type="entry name" value="Glyco_transf_4"/>
    <property type="match status" value="1"/>
</dbReference>
<keyword evidence="2 6" id="KW-0808">Transferase</keyword>
<dbReference type="SUPFAM" id="SSF53756">
    <property type="entry name" value="UDP-Glycosyltransferase/glycogen phosphorylase"/>
    <property type="match status" value="1"/>
</dbReference>
<dbReference type="Proteomes" id="UP000076482">
    <property type="component" value="Unassembled WGS sequence"/>
</dbReference>
<evidence type="ECO:0000259" key="5">
    <source>
        <dbReference type="Pfam" id="PF13439"/>
    </source>
</evidence>
<organism evidence="6 7">
    <name type="scientific">Bacillus cereus</name>
    <dbReference type="NCBI Taxonomy" id="1396"/>
    <lineage>
        <taxon>Bacteria</taxon>
        <taxon>Bacillati</taxon>
        <taxon>Bacillota</taxon>
        <taxon>Bacilli</taxon>
        <taxon>Bacillales</taxon>
        <taxon>Bacillaceae</taxon>
        <taxon>Bacillus</taxon>
        <taxon>Bacillus cereus group</taxon>
    </lineage>
</organism>
<name>A0A164M4X2_BACCE</name>
<feature type="domain" description="Glycosyltransferase subfamily 4-like N-terminal" evidence="5">
    <location>
        <begin position="69"/>
        <end position="157"/>
    </location>
</feature>
<accession>A0A164M4X2</accession>
<feature type="domain" description="Glycosyl transferase family 1" evidence="4">
    <location>
        <begin position="165"/>
        <end position="331"/>
    </location>
</feature>